<dbReference type="Proteomes" id="UP000696280">
    <property type="component" value="Unassembled WGS sequence"/>
</dbReference>
<dbReference type="AlphaFoldDB" id="A0A9N9KWZ9"/>
<comment type="caution">
    <text evidence="2">The sequence shown here is derived from an EMBL/GenBank/DDBJ whole genome shotgun (WGS) entry which is preliminary data.</text>
</comment>
<proteinExistence type="predicted"/>
<sequence length="107" mass="11836">MPQQNNQVHMSTAAQTQGPPGNANYQVSMPEYHSSYATDLNQTFTTGTVGWNNAAESINPYTTSIAQHQQTSFPSNASYNNDWSYGEVAPQEGHQPWDNSMAWDNGH</sequence>
<evidence type="ECO:0000256" key="1">
    <source>
        <dbReference type="SAM" id="MobiDB-lite"/>
    </source>
</evidence>
<feature type="compositionally biased region" description="Polar residues" evidence="1">
    <location>
        <begin position="66"/>
        <end position="83"/>
    </location>
</feature>
<reference evidence="2" key="1">
    <citation type="submission" date="2021-07" db="EMBL/GenBank/DDBJ databases">
        <authorList>
            <person name="Durling M."/>
        </authorList>
    </citation>
    <scope>NUCLEOTIDE SEQUENCE</scope>
</reference>
<accession>A0A9N9KWZ9</accession>
<feature type="region of interest" description="Disordered" evidence="1">
    <location>
        <begin position="66"/>
        <end position="107"/>
    </location>
</feature>
<dbReference type="OrthoDB" id="3647936at2759"/>
<feature type="region of interest" description="Disordered" evidence="1">
    <location>
        <begin position="1"/>
        <end position="29"/>
    </location>
</feature>
<evidence type="ECO:0000313" key="2">
    <source>
        <dbReference type="EMBL" id="CAG8955014.1"/>
    </source>
</evidence>
<name>A0A9N9KWZ9_9HELO</name>
<gene>
    <name evidence="2" type="ORF">HYFRA_00007026</name>
</gene>
<dbReference type="EMBL" id="CAJVRL010000060">
    <property type="protein sequence ID" value="CAG8955014.1"/>
    <property type="molecule type" value="Genomic_DNA"/>
</dbReference>
<organism evidence="2 3">
    <name type="scientific">Hymenoscyphus fraxineus</name>
    <dbReference type="NCBI Taxonomy" id="746836"/>
    <lineage>
        <taxon>Eukaryota</taxon>
        <taxon>Fungi</taxon>
        <taxon>Dikarya</taxon>
        <taxon>Ascomycota</taxon>
        <taxon>Pezizomycotina</taxon>
        <taxon>Leotiomycetes</taxon>
        <taxon>Helotiales</taxon>
        <taxon>Helotiaceae</taxon>
        <taxon>Hymenoscyphus</taxon>
    </lineage>
</organism>
<feature type="compositionally biased region" description="Polar residues" evidence="1">
    <location>
        <begin position="1"/>
        <end position="27"/>
    </location>
</feature>
<keyword evidence="3" id="KW-1185">Reference proteome</keyword>
<evidence type="ECO:0000313" key="3">
    <source>
        <dbReference type="Proteomes" id="UP000696280"/>
    </source>
</evidence>
<protein>
    <submittedName>
        <fullName evidence="2">Uncharacterized protein</fullName>
    </submittedName>
</protein>